<dbReference type="InterPro" id="IPR000577">
    <property type="entry name" value="Carb_kinase_FGGY"/>
</dbReference>
<dbReference type="OrthoDB" id="9805576at2"/>
<feature type="domain" description="Carbohydrate kinase FGGY C-terminal" evidence="9">
    <location>
        <begin position="257"/>
        <end position="448"/>
    </location>
</feature>
<evidence type="ECO:0000256" key="6">
    <source>
        <dbReference type="ARBA" id="ARBA00023308"/>
    </source>
</evidence>
<evidence type="ECO:0000313" key="11">
    <source>
        <dbReference type="Proteomes" id="UP000036958"/>
    </source>
</evidence>
<dbReference type="EC" id="2.7.1.5" evidence="7"/>
<gene>
    <name evidence="10" type="ORF">NC99_14940</name>
</gene>
<keyword evidence="4 10" id="KW-0418">Kinase</keyword>
<dbReference type="Proteomes" id="UP000036958">
    <property type="component" value="Unassembled WGS sequence"/>
</dbReference>
<dbReference type="PANTHER" id="PTHR43095">
    <property type="entry name" value="SUGAR KINASE"/>
    <property type="match status" value="1"/>
</dbReference>
<evidence type="ECO:0000256" key="2">
    <source>
        <dbReference type="ARBA" id="ARBA00022679"/>
    </source>
</evidence>
<reference evidence="11" key="1">
    <citation type="submission" date="2015-07" db="EMBL/GenBank/DDBJ databases">
        <title>Genome sequencing of Sunxiuqinia dokdonensis strain SK.</title>
        <authorList>
            <person name="Ahn S."/>
            <person name="Kim B.-C."/>
        </authorList>
    </citation>
    <scope>NUCLEOTIDE SEQUENCE [LARGE SCALE GENOMIC DNA]</scope>
    <source>
        <strain evidence="11">SK</strain>
    </source>
</reference>
<evidence type="ECO:0000313" key="10">
    <source>
        <dbReference type="EMBL" id="KOH45682.1"/>
    </source>
</evidence>
<evidence type="ECO:0000256" key="4">
    <source>
        <dbReference type="ARBA" id="ARBA00022777"/>
    </source>
</evidence>
<dbReference type="InterPro" id="IPR018484">
    <property type="entry name" value="FGGY_N"/>
</dbReference>
<dbReference type="PIRSF" id="PIRSF000538">
    <property type="entry name" value="GlpK"/>
    <property type="match status" value="1"/>
</dbReference>
<organism evidence="10 11">
    <name type="scientific">Sunxiuqinia dokdonensis</name>
    <dbReference type="NCBI Taxonomy" id="1409788"/>
    <lineage>
        <taxon>Bacteria</taxon>
        <taxon>Pseudomonadati</taxon>
        <taxon>Bacteroidota</taxon>
        <taxon>Bacteroidia</taxon>
        <taxon>Marinilabiliales</taxon>
        <taxon>Prolixibacteraceae</taxon>
        <taxon>Sunxiuqinia</taxon>
    </lineage>
</organism>
<sequence>MSKNHFLAFDLGASSGRAILGTLANGKLALTEVHRFENQMQQINGHFFWNIFSLFSELKTGLKKCIQEYGVQPDSIGVDTWGVDFVHLNKEGMIISLPFAYRDSRTDTAMDDLFQLIPKEEVYRQTGIQFMQFNSLFQLFSMVKDQSSLLEITDQILFMPDALNYLFSGEAVTEYSIASTSQMLVPGKNQWQVDLIEKAGIPTSILTDLVDPGTIIGRIKADVARETGSAQVPVIAVAGHDTASAIASVPASDKHYAYISSGTWSLMGIESDQPLVSDQTLAMNYTNEGGVEGTTRFLKNIMGMWLIQECRRAWLNEKKYSWDEMVALAKNAEPFQFLVNPDDAVFLNPANMPDAIAAFCEKSGQGRPESHAQVIRCVYDSLALKYRFTLEQIRTVSALPIEKIHIIGGGANNRFLNQLTADATKLKVIAGPTEATATGNILVQAKAMGALQSLADMRDVVRHSFDVETFLPNPDLDWDGAYAKYQRLVAR</sequence>
<protein>
    <recommendedName>
        <fullName evidence="7">Rhamnulokinase</fullName>
        <ecNumber evidence="7">2.7.1.5</ecNumber>
    </recommendedName>
</protein>
<evidence type="ECO:0000256" key="3">
    <source>
        <dbReference type="ARBA" id="ARBA00022741"/>
    </source>
</evidence>
<dbReference type="EMBL" id="LGIA01000079">
    <property type="protein sequence ID" value="KOH45682.1"/>
    <property type="molecule type" value="Genomic_DNA"/>
</dbReference>
<keyword evidence="3" id="KW-0547">Nucleotide-binding</keyword>
<name>A0A0L8VC02_9BACT</name>
<dbReference type="PATRIC" id="fig|1409788.3.peg.1529"/>
<keyword evidence="11" id="KW-1185">Reference proteome</keyword>
<dbReference type="GO" id="GO:0008993">
    <property type="term" value="F:rhamnulokinase activity"/>
    <property type="evidence" value="ECO:0007669"/>
    <property type="project" value="UniProtKB-UniRule"/>
</dbReference>
<keyword evidence="6" id="KW-0684">Rhamnose metabolism</keyword>
<dbReference type="InterPro" id="IPR013449">
    <property type="entry name" value="Rhamnulokinase"/>
</dbReference>
<dbReference type="GO" id="GO:0005524">
    <property type="term" value="F:ATP binding"/>
    <property type="evidence" value="ECO:0007669"/>
    <property type="project" value="UniProtKB-KW"/>
</dbReference>
<evidence type="ECO:0000256" key="5">
    <source>
        <dbReference type="ARBA" id="ARBA00022840"/>
    </source>
</evidence>
<dbReference type="CDD" id="cd07771">
    <property type="entry name" value="ASKHA_NBD_FGGY_RhaB-like"/>
    <property type="match status" value="1"/>
</dbReference>
<feature type="domain" description="Carbohydrate kinase FGGY N-terminal" evidence="8">
    <location>
        <begin position="7"/>
        <end position="245"/>
    </location>
</feature>
<dbReference type="GO" id="GO:0019301">
    <property type="term" value="P:rhamnose catabolic process"/>
    <property type="evidence" value="ECO:0007669"/>
    <property type="project" value="UniProtKB-UniRule"/>
</dbReference>
<dbReference type="Pfam" id="PF02782">
    <property type="entry name" value="FGGY_C"/>
    <property type="match status" value="1"/>
</dbReference>
<proteinExistence type="inferred from homology"/>
<dbReference type="Gene3D" id="3.30.420.40">
    <property type="match status" value="2"/>
</dbReference>
<dbReference type="AlphaFoldDB" id="A0A0L8VC02"/>
<evidence type="ECO:0000259" key="8">
    <source>
        <dbReference type="Pfam" id="PF00370"/>
    </source>
</evidence>
<dbReference type="InterPro" id="IPR050406">
    <property type="entry name" value="FGGY_Carb_Kinase"/>
</dbReference>
<keyword evidence="2" id="KW-0808">Transferase</keyword>
<evidence type="ECO:0000259" key="9">
    <source>
        <dbReference type="Pfam" id="PF02782"/>
    </source>
</evidence>
<dbReference type="Pfam" id="PF00370">
    <property type="entry name" value="FGGY_N"/>
    <property type="match status" value="1"/>
</dbReference>
<keyword evidence="5" id="KW-0067">ATP-binding</keyword>
<dbReference type="InterPro" id="IPR043129">
    <property type="entry name" value="ATPase_NBD"/>
</dbReference>
<comment type="caution">
    <text evidence="10">The sequence shown here is derived from an EMBL/GenBank/DDBJ whole genome shotgun (WGS) entry which is preliminary data.</text>
</comment>
<evidence type="ECO:0000256" key="1">
    <source>
        <dbReference type="ARBA" id="ARBA00009156"/>
    </source>
</evidence>
<dbReference type="RefSeq" id="WP_053181285.1">
    <property type="nucleotide sequence ID" value="NZ_LGIA01000079.1"/>
</dbReference>
<dbReference type="SUPFAM" id="SSF53067">
    <property type="entry name" value="Actin-like ATPase domain"/>
    <property type="match status" value="2"/>
</dbReference>
<dbReference type="InterPro" id="IPR018485">
    <property type="entry name" value="FGGY_C"/>
</dbReference>
<comment type="similarity">
    <text evidence="1">Belongs to the FGGY kinase family.</text>
</comment>
<dbReference type="NCBIfam" id="TIGR02627">
    <property type="entry name" value="rhamnulo_kin"/>
    <property type="match status" value="1"/>
</dbReference>
<accession>A0A0L8VC02</accession>
<dbReference type="STRING" id="1409788.NC99_14940"/>
<evidence type="ECO:0000256" key="7">
    <source>
        <dbReference type="NCBIfam" id="TIGR02627"/>
    </source>
</evidence>